<comment type="caution">
    <text evidence="3">The sequence shown here is derived from an EMBL/GenBank/DDBJ whole genome shotgun (WGS) entry which is preliminary data.</text>
</comment>
<dbReference type="RefSeq" id="WP_155203217.1">
    <property type="nucleotide sequence ID" value="NZ_WNAF01000001.1"/>
</dbReference>
<name>A0A844KAX1_9FIRM</name>
<dbReference type="Proteomes" id="UP000448177">
    <property type="component" value="Unassembled WGS sequence"/>
</dbReference>
<dbReference type="InterPro" id="IPR050194">
    <property type="entry name" value="Glycosyltransferase_grp1"/>
</dbReference>
<dbReference type="Pfam" id="PF13439">
    <property type="entry name" value="Glyco_transf_4"/>
    <property type="match status" value="1"/>
</dbReference>
<dbReference type="InterPro" id="IPR001296">
    <property type="entry name" value="Glyco_trans_1"/>
</dbReference>
<accession>A0A844KAX1</accession>
<keyword evidence="3" id="KW-0808">Transferase</keyword>
<dbReference type="Gene3D" id="3.40.50.2000">
    <property type="entry name" value="Glycogen Phosphorylase B"/>
    <property type="match status" value="2"/>
</dbReference>
<dbReference type="CDD" id="cd03801">
    <property type="entry name" value="GT4_PimA-like"/>
    <property type="match status" value="1"/>
</dbReference>
<proteinExistence type="predicted"/>
<sequence>MSKDNANKENILIVHNYYQIPGGEDTVVANEKKMLEKHGHKVTLYSRNNAELKEMSTLRKIFLPITTVFNPRTYRDIKKIIKQENIEVVHVHNTLNLVSPAVYYAARRMKVPVVQTIHNFRLLCPGATFYRDGHICEDCVEHGLKCAVRHSCYRESKIQTLACVLSAEFHRMTGIYGKINYICLTDFNKKKLLELKQIKPERVFVKPNFVECKNEYIPEKNRKDQFVFAGRLDKLKGIDFLFEAWKCMGKEAPKLIVCGTGPMEDWCKSFIRENDVNIEMRGFVPNNEALKIIANSKALVLPTQCYEGFPMSIVEAFSVGTPVICSDLGNAGSVVEEGITGYKFTAELVDEIIQAVKRCHGLCSQTKKVYKDNYSVEKNYELIGRIYKAIQMKGL</sequence>
<gene>
    <name evidence="3" type="ORF">GMD21_01720</name>
</gene>
<keyword evidence="4" id="KW-1185">Reference proteome</keyword>
<organism evidence="3 4">
    <name type="scientific">Mediterraneibacter faecis</name>
    <dbReference type="NCBI Taxonomy" id="592978"/>
    <lineage>
        <taxon>Bacteria</taxon>
        <taxon>Bacillati</taxon>
        <taxon>Bacillota</taxon>
        <taxon>Clostridia</taxon>
        <taxon>Lachnospirales</taxon>
        <taxon>Lachnospiraceae</taxon>
        <taxon>Mediterraneibacter</taxon>
    </lineage>
</organism>
<feature type="domain" description="Glycosyltransferase subfamily 4-like N-terminal" evidence="2">
    <location>
        <begin position="22"/>
        <end position="121"/>
    </location>
</feature>
<reference evidence="3 4" key="1">
    <citation type="journal article" date="2019" name="Nat. Med.">
        <title>A library of human gut bacterial isolates paired with longitudinal multiomics data enables mechanistic microbiome research.</title>
        <authorList>
            <person name="Poyet M."/>
            <person name="Groussin M."/>
            <person name="Gibbons S.M."/>
            <person name="Avila-Pacheco J."/>
            <person name="Jiang X."/>
            <person name="Kearney S.M."/>
            <person name="Perrotta A.R."/>
            <person name="Berdy B."/>
            <person name="Zhao S."/>
            <person name="Lieberman T.D."/>
            <person name="Swanson P.K."/>
            <person name="Smith M."/>
            <person name="Roesemann S."/>
            <person name="Alexander J.E."/>
            <person name="Rich S.A."/>
            <person name="Livny J."/>
            <person name="Vlamakis H."/>
            <person name="Clish C."/>
            <person name="Bullock K."/>
            <person name="Deik A."/>
            <person name="Scott J."/>
            <person name="Pierce K.A."/>
            <person name="Xavier R.J."/>
            <person name="Alm E.J."/>
        </authorList>
    </citation>
    <scope>NUCLEOTIDE SEQUENCE [LARGE SCALE GENOMIC DNA]</scope>
    <source>
        <strain evidence="3 4">BIOML-A1</strain>
    </source>
</reference>
<protein>
    <submittedName>
        <fullName evidence="3">Glycosyltransferase</fullName>
    </submittedName>
</protein>
<dbReference type="EMBL" id="WNAF01000001">
    <property type="protein sequence ID" value="MTR75423.1"/>
    <property type="molecule type" value="Genomic_DNA"/>
</dbReference>
<evidence type="ECO:0000313" key="4">
    <source>
        <dbReference type="Proteomes" id="UP000448177"/>
    </source>
</evidence>
<dbReference type="InterPro" id="IPR028098">
    <property type="entry name" value="Glyco_trans_4-like_N"/>
</dbReference>
<dbReference type="PANTHER" id="PTHR45947">
    <property type="entry name" value="SULFOQUINOVOSYL TRANSFERASE SQD2"/>
    <property type="match status" value="1"/>
</dbReference>
<dbReference type="SUPFAM" id="SSF53756">
    <property type="entry name" value="UDP-Glycosyltransferase/glycogen phosphorylase"/>
    <property type="match status" value="1"/>
</dbReference>
<dbReference type="Pfam" id="PF00534">
    <property type="entry name" value="Glycos_transf_1"/>
    <property type="match status" value="1"/>
</dbReference>
<dbReference type="AlphaFoldDB" id="A0A844KAX1"/>
<dbReference type="GO" id="GO:0016757">
    <property type="term" value="F:glycosyltransferase activity"/>
    <property type="evidence" value="ECO:0007669"/>
    <property type="project" value="InterPro"/>
</dbReference>
<feature type="domain" description="Glycosyl transferase family 1" evidence="1">
    <location>
        <begin position="219"/>
        <end position="357"/>
    </location>
</feature>
<dbReference type="PANTHER" id="PTHR45947:SF13">
    <property type="entry name" value="TRANSFERASE"/>
    <property type="match status" value="1"/>
</dbReference>
<evidence type="ECO:0000259" key="1">
    <source>
        <dbReference type="Pfam" id="PF00534"/>
    </source>
</evidence>
<evidence type="ECO:0000313" key="3">
    <source>
        <dbReference type="EMBL" id="MTR75423.1"/>
    </source>
</evidence>
<evidence type="ECO:0000259" key="2">
    <source>
        <dbReference type="Pfam" id="PF13439"/>
    </source>
</evidence>